<dbReference type="GO" id="GO:0016020">
    <property type="term" value="C:membrane"/>
    <property type="evidence" value="ECO:0007669"/>
    <property type="project" value="UniProtKB-SubCell"/>
</dbReference>
<evidence type="ECO:0000256" key="11">
    <source>
        <dbReference type="SAM" id="Phobius"/>
    </source>
</evidence>
<keyword evidence="3" id="KW-0328">Glycosyltransferase</keyword>
<dbReference type="PANTHER" id="PTHR31392">
    <property type="entry name" value="ALPHA-1,3-MANNOSYLTRANSFERASE MNN1-RELATED"/>
    <property type="match status" value="1"/>
</dbReference>
<dbReference type="Proteomes" id="UP001209570">
    <property type="component" value="Unassembled WGS sequence"/>
</dbReference>
<evidence type="ECO:0008006" key="14">
    <source>
        <dbReference type="Google" id="ProtNLM"/>
    </source>
</evidence>
<dbReference type="InterPro" id="IPR022751">
    <property type="entry name" value="Alpha_mannosyltransferase"/>
</dbReference>
<reference evidence="12" key="1">
    <citation type="submission" date="2021-12" db="EMBL/GenBank/DDBJ databases">
        <title>Prjna785345.</title>
        <authorList>
            <person name="Rujirawat T."/>
            <person name="Krajaejun T."/>
        </authorList>
    </citation>
    <scope>NUCLEOTIDE SEQUENCE</scope>
    <source>
        <strain evidence="12">Pi057C3</strain>
    </source>
</reference>
<comment type="subcellular location">
    <subcellularLocation>
        <location evidence="1">Membrane</location>
        <topology evidence="1">Single-pass type II membrane protein</topology>
    </subcellularLocation>
</comment>
<dbReference type="GO" id="GO:0005794">
    <property type="term" value="C:Golgi apparatus"/>
    <property type="evidence" value="ECO:0007669"/>
    <property type="project" value="TreeGrafter"/>
</dbReference>
<feature type="region of interest" description="Disordered" evidence="10">
    <location>
        <begin position="61"/>
        <end position="87"/>
    </location>
</feature>
<evidence type="ECO:0000256" key="8">
    <source>
        <dbReference type="ARBA" id="ARBA00023136"/>
    </source>
</evidence>
<gene>
    <name evidence="12" type="ORF">P43SY_002913</name>
</gene>
<dbReference type="EMBL" id="JAKCXM010000106">
    <property type="protein sequence ID" value="KAJ0402289.1"/>
    <property type="molecule type" value="Genomic_DNA"/>
</dbReference>
<keyword evidence="9" id="KW-0325">Glycoprotein</keyword>
<keyword evidence="13" id="KW-1185">Reference proteome</keyword>
<evidence type="ECO:0000256" key="3">
    <source>
        <dbReference type="ARBA" id="ARBA00022676"/>
    </source>
</evidence>
<sequence length="522" mass="58522">MPSALGRQYERSLPLDQRAARWWRACVYRQRSGLASLLALAVLVVVVVNLQLMTRTWRARPPLPPPPASFTDGLPRSGQMSSHTKSRHVVDTLGRIASQQTTPGSRGIVLPLFDDIGTLGVSLILELRAMGVALPIEIPHCGDLSAKRVQRLLAEDAHVRVYDVCETAAKMRTSLGEPLFCRDLADCHWRFRSFSIKVLALVLSSFSEVMLLDADTLFFESPGSLWDSTAYESTGTLFFTDRISYDVSYLAKRVPGRDRVSFLHDFMASFDVAPFRALASLPRPRSSLSRLSPFRFSFEPSDVLLQSHAWTLRAGHQMDSSLVLWNKARQPRATAILASFLVLDAFPFAAKDEAQQLRRRKPPPLAAPSYGDKELYFLACELAETQYAFTPHAVATIGTEVRLDHGDGRSVLCGDALHYVPDDRSSDPRPLYINSDDMLSWNVDTTPLFRSVARPATLFPGSFSERGLPQTCPFNVSVRTLTPEQRDRVRRRQELHAIAQTWTGEDARNHERSSWWAWLAGP</sequence>
<keyword evidence="6" id="KW-0735">Signal-anchor</keyword>
<name>A0AAD5Q7L9_PYTIN</name>
<dbReference type="GO" id="GO:0000033">
    <property type="term" value="F:alpha-1,3-mannosyltransferase activity"/>
    <property type="evidence" value="ECO:0007669"/>
    <property type="project" value="TreeGrafter"/>
</dbReference>
<dbReference type="AlphaFoldDB" id="A0AAD5Q7L9"/>
<keyword evidence="8 11" id="KW-0472">Membrane</keyword>
<evidence type="ECO:0000256" key="7">
    <source>
        <dbReference type="ARBA" id="ARBA00022989"/>
    </source>
</evidence>
<evidence type="ECO:0000256" key="5">
    <source>
        <dbReference type="ARBA" id="ARBA00022692"/>
    </source>
</evidence>
<evidence type="ECO:0000256" key="4">
    <source>
        <dbReference type="ARBA" id="ARBA00022679"/>
    </source>
</evidence>
<keyword evidence="4" id="KW-0808">Transferase</keyword>
<evidence type="ECO:0000256" key="6">
    <source>
        <dbReference type="ARBA" id="ARBA00022968"/>
    </source>
</evidence>
<accession>A0AAD5Q7L9</accession>
<keyword evidence="7 11" id="KW-1133">Transmembrane helix</keyword>
<dbReference type="Pfam" id="PF11051">
    <property type="entry name" value="Mannosyl_trans3"/>
    <property type="match status" value="1"/>
</dbReference>
<evidence type="ECO:0000256" key="1">
    <source>
        <dbReference type="ARBA" id="ARBA00004606"/>
    </source>
</evidence>
<feature type="transmembrane region" description="Helical" evidence="11">
    <location>
        <begin position="33"/>
        <end position="52"/>
    </location>
</feature>
<evidence type="ECO:0000256" key="10">
    <source>
        <dbReference type="SAM" id="MobiDB-lite"/>
    </source>
</evidence>
<proteinExistence type="inferred from homology"/>
<comment type="similarity">
    <text evidence="2">Belongs to the MNN1/MNT family.</text>
</comment>
<evidence type="ECO:0000256" key="9">
    <source>
        <dbReference type="ARBA" id="ARBA00023180"/>
    </source>
</evidence>
<evidence type="ECO:0000256" key="2">
    <source>
        <dbReference type="ARBA" id="ARBA00009105"/>
    </source>
</evidence>
<dbReference type="PANTHER" id="PTHR31392:SF1">
    <property type="entry name" value="ALPHA-1,3-MANNOSYLTRANSFERASE MNN1-RELATED"/>
    <property type="match status" value="1"/>
</dbReference>
<organism evidence="12 13">
    <name type="scientific">Pythium insidiosum</name>
    <name type="common">Pythiosis disease agent</name>
    <dbReference type="NCBI Taxonomy" id="114742"/>
    <lineage>
        <taxon>Eukaryota</taxon>
        <taxon>Sar</taxon>
        <taxon>Stramenopiles</taxon>
        <taxon>Oomycota</taxon>
        <taxon>Peronosporomycetes</taxon>
        <taxon>Pythiales</taxon>
        <taxon>Pythiaceae</taxon>
        <taxon>Pythium</taxon>
    </lineage>
</organism>
<dbReference type="SUPFAM" id="SSF53448">
    <property type="entry name" value="Nucleotide-diphospho-sugar transferases"/>
    <property type="match status" value="1"/>
</dbReference>
<comment type="caution">
    <text evidence="12">The sequence shown here is derived from an EMBL/GenBank/DDBJ whole genome shotgun (WGS) entry which is preliminary data.</text>
</comment>
<dbReference type="GO" id="GO:0006493">
    <property type="term" value="P:protein O-linked glycosylation"/>
    <property type="evidence" value="ECO:0007669"/>
    <property type="project" value="TreeGrafter"/>
</dbReference>
<keyword evidence="5 11" id="KW-0812">Transmembrane</keyword>
<evidence type="ECO:0000313" key="12">
    <source>
        <dbReference type="EMBL" id="KAJ0402289.1"/>
    </source>
</evidence>
<evidence type="ECO:0000313" key="13">
    <source>
        <dbReference type="Proteomes" id="UP001209570"/>
    </source>
</evidence>
<dbReference type="InterPro" id="IPR029044">
    <property type="entry name" value="Nucleotide-diphossugar_trans"/>
</dbReference>
<protein>
    <recommendedName>
        <fullName evidence="14">Nucleotide-diphospho-sugar transferase domain-containing protein</fullName>
    </recommendedName>
</protein>